<feature type="transmembrane region" description="Helical" evidence="1">
    <location>
        <begin position="58"/>
        <end position="81"/>
    </location>
</feature>
<comment type="caution">
    <text evidence="3">The sequence shown here is derived from an EMBL/GenBank/DDBJ whole genome shotgun (WGS) entry which is preliminary data.</text>
</comment>
<dbReference type="InterPro" id="IPR025241">
    <property type="entry name" value="DUF4190"/>
</dbReference>
<protein>
    <recommendedName>
        <fullName evidence="2">DUF4190 domain-containing protein</fullName>
    </recommendedName>
</protein>
<dbReference type="Proteomes" id="UP000265411">
    <property type="component" value="Unassembled WGS sequence"/>
</dbReference>
<keyword evidence="1" id="KW-0472">Membrane</keyword>
<keyword evidence="1" id="KW-1133">Transmembrane helix</keyword>
<evidence type="ECO:0000259" key="2">
    <source>
        <dbReference type="Pfam" id="PF13828"/>
    </source>
</evidence>
<keyword evidence="1" id="KW-0812">Transmembrane</keyword>
<dbReference type="EMBL" id="LMAZ01000001">
    <property type="protein sequence ID" value="RGP57332.1"/>
    <property type="molecule type" value="Genomic_DNA"/>
</dbReference>
<organism evidence="3 4">
    <name type="scientific">Pseudomonas abyssi</name>
    <dbReference type="NCBI Taxonomy" id="170540"/>
    <lineage>
        <taxon>Bacteria</taxon>
        <taxon>Pseudomonadati</taxon>
        <taxon>Pseudomonadota</taxon>
        <taxon>Gammaproteobacteria</taxon>
        <taxon>Pseudomonadales</taxon>
        <taxon>Pseudomonadaceae</taxon>
        <taxon>Pseudomonas</taxon>
    </lineage>
</organism>
<name>A0A395RBX9_9PSED</name>
<reference evidence="3 4" key="1">
    <citation type="journal article" date="2018" name="Syst. Appl. Microbiol.">
        <title>Pseudomonas gallaeciensis sp. nov., isolated from crude-oil-contaminated intertidal sand samples after the Prestige oil spill.</title>
        <authorList>
            <person name="Mulet M."/>
            <person name="Sanchez D."/>
            <person name="Rodriguez A.C."/>
            <person name="Nogales B."/>
            <person name="Bosch R."/>
            <person name="Busquets A."/>
            <person name="Gomila M."/>
            <person name="Lalucat J."/>
            <person name="Garcia-Valdes E."/>
        </authorList>
    </citation>
    <scope>NUCLEOTIDE SEQUENCE [LARGE SCALE GENOMIC DNA]</scope>
    <source>
        <strain evidence="3 4">V113</strain>
    </source>
</reference>
<proteinExistence type="predicted"/>
<keyword evidence="4" id="KW-1185">Reference proteome</keyword>
<dbReference type="Pfam" id="PF13828">
    <property type="entry name" value="DUF4190"/>
    <property type="match status" value="1"/>
</dbReference>
<evidence type="ECO:0000256" key="1">
    <source>
        <dbReference type="SAM" id="Phobius"/>
    </source>
</evidence>
<gene>
    <name evidence="3" type="ORF">ASB58_04200</name>
</gene>
<dbReference type="OrthoDB" id="6183992at2"/>
<accession>A0A395RBX9</accession>
<evidence type="ECO:0000313" key="4">
    <source>
        <dbReference type="Proteomes" id="UP000265411"/>
    </source>
</evidence>
<sequence length="82" mass="8312">MQTTTATSSLAIVSLVAGILGLFFFGSIIAIICGHIARSQIKESKGAQSGDGMALSGLILGYIGVAIWALWLIFAGVIAAAS</sequence>
<feature type="transmembrane region" description="Helical" evidence="1">
    <location>
        <begin position="12"/>
        <end position="37"/>
    </location>
</feature>
<dbReference type="AlphaFoldDB" id="A0A395RBX9"/>
<feature type="domain" description="DUF4190" evidence="2">
    <location>
        <begin position="10"/>
        <end position="70"/>
    </location>
</feature>
<evidence type="ECO:0000313" key="3">
    <source>
        <dbReference type="EMBL" id="RGP57332.1"/>
    </source>
</evidence>